<dbReference type="InterPro" id="IPR036249">
    <property type="entry name" value="Thioredoxin-like_sf"/>
</dbReference>
<dbReference type="SUPFAM" id="SSF52833">
    <property type="entry name" value="Thioredoxin-like"/>
    <property type="match status" value="1"/>
</dbReference>
<dbReference type="EMBL" id="CAFBLN010000021">
    <property type="protein sequence ID" value="CAB4868679.1"/>
    <property type="molecule type" value="Genomic_DNA"/>
</dbReference>
<accession>A0A6J7DK37</accession>
<sequence length="200" mass="22526">MALPAFTLSYDYRCPFAKNMHLHVIRALRAGAEFDVTFAPWTMSQGHRATGSPDVWDDPSKDSELLSLAYSTSIRDQQADHFLDAHEALFRGRHERGIRLISHEEIADVLSGTGVDIEHTRADVESRHPHEVIGETFRQFERLQAFGVPTFIVNGDATFVRYMKPPTEDATNSIEIISSLVTLMADSPDLNEFKHTQVSN</sequence>
<dbReference type="InterPro" id="IPR001853">
    <property type="entry name" value="DSBA-like_thioredoxin_dom"/>
</dbReference>
<proteinExistence type="predicted"/>
<dbReference type="Gene3D" id="3.40.30.10">
    <property type="entry name" value="Glutaredoxin"/>
    <property type="match status" value="1"/>
</dbReference>
<dbReference type="GO" id="GO:0016491">
    <property type="term" value="F:oxidoreductase activity"/>
    <property type="evidence" value="ECO:0007669"/>
    <property type="project" value="InterPro"/>
</dbReference>
<organism evidence="2">
    <name type="scientific">freshwater metagenome</name>
    <dbReference type="NCBI Taxonomy" id="449393"/>
    <lineage>
        <taxon>unclassified sequences</taxon>
        <taxon>metagenomes</taxon>
        <taxon>ecological metagenomes</taxon>
    </lineage>
</organism>
<protein>
    <submittedName>
        <fullName evidence="2">Unannotated protein</fullName>
    </submittedName>
</protein>
<name>A0A6J7DK37_9ZZZZ</name>
<gene>
    <name evidence="2" type="ORF">UFOPK3381_00672</name>
</gene>
<feature type="domain" description="DSBA-like thioredoxin" evidence="1">
    <location>
        <begin position="10"/>
        <end position="157"/>
    </location>
</feature>
<dbReference type="Pfam" id="PF01323">
    <property type="entry name" value="DSBA"/>
    <property type="match status" value="1"/>
</dbReference>
<dbReference type="AlphaFoldDB" id="A0A6J7DK37"/>
<evidence type="ECO:0000313" key="2">
    <source>
        <dbReference type="EMBL" id="CAB4868679.1"/>
    </source>
</evidence>
<evidence type="ECO:0000259" key="1">
    <source>
        <dbReference type="Pfam" id="PF01323"/>
    </source>
</evidence>
<reference evidence="2" key="1">
    <citation type="submission" date="2020-05" db="EMBL/GenBank/DDBJ databases">
        <authorList>
            <person name="Chiriac C."/>
            <person name="Salcher M."/>
            <person name="Ghai R."/>
            <person name="Kavagutti S V."/>
        </authorList>
    </citation>
    <scope>NUCLEOTIDE SEQUENCE</scope>
</reference>